<comment type="caution">
    <text evidence="1">The sequence shown here is derived from an EMBL/GenBank/DDBJ whole genome shotgun (WGS) entry which is preliminary data.</text>
</comment>
<dbReference type="InterPro" id="IPR010353">
    <property type="entry name" value="DmpK"/>
</dbReference>
<gene>
    <name evidence="1" type="ORF">HDG40_003658</name>
</gene>
<keyword evidence="2" id="KW-1185">Reference proteome</keyword>
<accession>A0A7W8V798</accession>
<protein>
    <submittedName>
        <fullName evidence="1">Phenol hydroxylase P0 protein</fullName>
    </submittedName>
</protein>
<dbReference type="AlphaFoldDB" id="A0A7W8V798"/>
<reference evidence="1 2" key="1">
    <citation type="submission" date="2020-08" db="EMBL/GenBank/DDBJ databases">
        <title>Genomic Encyclopedia of Type Strains, Phase IV (KMG-V): Genome sequencing to study the core and pangenomes of soil and plant-associated prokaryotes.</title>
        <authorList>
            <person name="Whitman W."/>
        </authorList>
    </citation>
    <scope>NUCLEOTIDE SEQUENCE [LARGE SCALE GENOMIC DNA]</scope>
    <source>
        <strain evidence="1 2">JPY158</strain>
    </source>
</reference>
<dbReference type="EMBL" id="JACHDD010000006">
    <property type="protein sequence ID" value="MBB5425485.1"/>
    <property type="molecule type" value="Genomic_DNA"/>
</dbReference>
<name>A0A7W8V798_PARAM</name>
<dbReference type="PIRSF" id="PIRSF000039">
    <property type="entry name" value="Phenol_monooxy_K"/>
    <property type="match status" value="1"/>
</dbReference>
<organism evidence="1 2">
    <name type="scientific">Paraburkholderia atlantica</name>
    <dbReference type="NCBI Taxonomy" id="2654982"/>
    <lineage>
        <taxon>Bacteria</taxon>
        <taxon>Pseudomonadati</taxon>
        <taxon>Pseudomonadota</taxon>
        <taxon>Betaproteobacteria</taxon>
        <taxon>Burkholderiales</taxon>
        <taxon>Burkholderiaceae</taxon>
        <taxon>Paraburkholderia</taxon>
    </lineage>
</organism>
<evidence type="ECO:0000313" key="1">
    <source>
        <dbReference type="EMBL" id="MBB5425485.1"/>
    </source>
</evidence>
<evidence type="ECO:0000313" key="2">
    <source>
        <dbReference type="Proteomes" id="UP000592780"/>
    </source>
</evidence>
<dbReference type="RefSeq" id="WP_176136455.1">
    <property type="nucleotide sequence ID" value="NZ_JACHDD010000006.1"/>
</dbReference>
<sequence>MPSHSPHAEPLSRPFDVTRRYVRVREQRDDGFVEFDFSIGDPGLSVELVMSAHDFASFCANHRVCQLSDDEAAALDLEQLKWRYGEPGVTE</sequence>
<dbReference type="Pfam" id="PF06099">
    <property type="entry name" value="Phenol_hyd_sub"/>
    <property type="match status" value="1"/>
</dbReference>
<proteinExistence type="predicted"/>
<dbReference type="Proteomes" id="UP000592780">
    <property type="component" value="Unassembled WGS sequence"/>
</dbReference>